<name>A0AAD4AL86_9GAMM</name>
<reference evidence="1" key="2">
    <citation type="submission" date="2015-03" db="EMBL/GenBank/DDBJ databases">
        <title>Genome sequence of Pseudoalteromonas citrea.</title>
        <authorList>
            <person name="Xie B.-B."/>
            <person name="Rong J.-C."/>
            <person name="Qin Q.-L."/>
            <person name="Zhang Y.-Z."/>
        </authorList>
    </citation>
    <scope>NUCLEOTIDE SEQUENCE</scope>
    <source>
        <strain evidence="1">DSM 8771</strain>
    </source>
</reference>
<dbReference type="EMBL" id="AHBZ03000014">
    <property type="protein sequence ID" value="KAF7774392.1"/>
    <property type="molecule type" value="Genomic_DNA"/>
</dbReference>
<dbReference type="Proteomes" id="UP000016487">
    <property type="component" value="Unassembled WGS sequence"/>
</dbReference>
<dbReference type="AlphaFoldDB" id="A0AAD4AL86"/>
<reference evidence="1" key="1">
    <citation type="journal article" date="2012" name="J. Bacteriol.">
        <title>Genome sequences of type strains of seven species of the marine bacterium Pseudoalteromonas.</title>
        <authorList>
            <person name="Xie B.B."/>
            <person name="Shu Y.L."/>
            <person name="Qin Q.L."/>
            <person name="Rong J.C."/>
            <person name="Zhang X.Y."/>
            <person name="Chen X.L."/>
            <person name="Shi M."/>
            <person name="He H.L."/>
            <person name="Zhou B.C."/>
            <person name="Zhang Y.Z."/>
        </authorList>
    </citation>
    <scope>NUCLEOTIDE SEQUENCE</scope>
    <source>
        <strain evidence="1">DSM 8771</strain>
    </source>
</reference>
<dbReference type="RefSeq" id="WP_010363600.1">
    <property type="nucleotide sequence ID" value="NZ_AHBZ03000014.1"/>
</dbReference>
<gene>
    <name evidence="1" type="ORF">PCIT_a0828</name>
</gene>
<organism evidence="1 2">
    <name type="scientific">Pseudoalteromonas citrea</name>
    <dbReference type="NCBI Taxonomy" id="43655"/>
    <lineage>
        <taxon>Bacteria</taxon>
        <taxon>Pseudomonadati</taxon>
        <taxon>Pseudomonadota</taxon>
        <taxon>Gammaproteobacteria</taxon>
        <taxon>Alteromonadales</taxon>
        <taxon>Pseudoalteromonadaceae</taxon>
        <taxon>Pseudoalteromonas</taxon>
    </lineage>
</organism>
<protein>
    <submittedName>
        <fullName evidence="1">Uncharacterized protein</fullName>
    </submittedName>
</protein>
<sequence>MEILKSRSRNPQHISHQHDFLNVTNQKKLRASSRLQNALVQLNKYAINSIHQGFFLRYLNTDLNLTECDQGIHYALAMHNVGVPSKREQVKALWFQLQHTRRALDWARQNRHPGQWPHGAIRRLEWLLGVDDLLCVEHADQWPIAKQEHDYDISPKRLDEWFDYINRSHSIERMLVAYEQLCLLRSYEQDDGRVAGVFLEAMLSDLRPDNGYWLTPLLIQPHYESVEQFSSSRLEDVMSAWESRFEKLVDKQRYIYNALKAFNAEFDLVLQTKPMPKGWHELKMILLAKPVITMEIAHVHLAASSFMFEYGLLQVKHIKGLNNMTVFECPSVFELWDRWDNIVKF</sequence>
<evidence type="ECO:0000313" key="2">
    <source>
        <dbReference type="Proteomes" id="UP000016487"/>
    </source>
</evidence>
<proteinExistence type="predicted"/>
<evidence type="ECO:0000313" key="1">
    <source>
        <dbReference type="EMBL" id="KAF7774392.1"/>
    </source>
</evidence>
<accession>A0AAD4AL86</accession>
<comment type="caution">
    <text evidence="1">The sequence shown here is derived from an EMBL/GenBank/DDBJ whole genome shotgun (WGS) entry which is preliminary data.</text>
</comment>